<evidence type="ECO:0000256" key="2">
    <source>
        <dbReference type="ARBA" id="ARBA00015195"/>
    </source>
</evidence>
<dbReference type="GO" id="GO:0032153">
    <property type="term" value="C:cell division site"/>
    <property type="evidence" value="ECO:0007669"/>
    <property type="project" value="TreeGrafter"/>
</dbReference>
<feature type="coiled-coil region" evidence="10">
    <location>
        <begin position="69"/>
        <end position="103"/>
    </location>
</feature>
<dbReference type="GO" id="GO:0030428">
    <property type="term" value="C:cell septum"/>
    <property type="evidence" value="ECO:0007669"/>
    <property type="project" value="TreeGrafter"/>
</dbReference>
<keyword evidence="6" id="KW-0131">Cell cycle</keyword>
<dbReference type="AlphaFoldDB" id="A0AAE9PRB4"/>
<evidence type="ECO:0000256" key="9">
    <source>
        <dbReference type="ARBA" id="ARBA00033158"/>
    </source>
</evidence>
<dbReference type="PANTHER" id="PTHR34981">
    <property type="entry name" value="CELL DIVISION PROTEIN ZAPA"/>
    <property type="match status" value="1"/>
</dbReference>
<dbReference type="Gene3D" id="6.10.250.790">
    <property type="match status" value="1"/>
</dbReference>
<keyword evidence="10" id="KW-0175">Coiled coil</keyword>
<dbReference type="InterPro" id="IPR053712">
    <property type="entry name" value="Bac_CellDiv_Activator"/>
</dbReference>
<name>A0AAE9PRB4_PAEPO</name>
<evidence type="ECO:0000256" key="6">
    <source>
        <dbReference type="ARBA" id="ARBA00023306"/>
    </source>
</evidence>
<accession>A0AAE9PRB4</accession>
<dbReference type="InterPro" id="IPR007838">
    <property type="entry name" value="Cell_div_ZapA-like"/>
</dbReference>
<evidence type="ECO:0000256" key="10">
    <source>
        <dbReference type="SAM" id="Coils"/>
    </source>
</evidence>
<evidence type="ECO:0000256" key="8">
    <source>
        <dbReference type="ARBA" id="ARBA00026068"/>
    </source>
</evidence>
<comment type="function">
    <text evidence="7">Activator of cell division through the inhibition of FtsZ GTPase activity, therefore promoting FtsZ assembly into bundles of protofilaments necessary for the formation of the division Z ring. It is recruited early at mid-cell but it is not essential for cell division.</text>
</comment>
<dbReference type="GO" id="GO:0000917">
    <property type="term" value="P:division septum assembly"/>
    <property type="evidence" value="ECO:0007669"/>
    <property type="project" value="UniProtKB-KW"/>
</dbReference>
<dbReference type="GO" id="GO:0043093">
    <property type="term" value="P:FtsZ-dependent cytokinesis"/>
    <property type="evidence" value="ECO:0007669"/>
    <property type="project" value="TreeGrafter"/>
</dbReference>
<dbReference type="GO" id="GO:0005829">
    <property type="term" value="C:cytosol"/>
    <property type="evidence" value="ECO:0007669"/>
    <property type="project" value="TreeGrafter"/>
</dbReference>
<gene>
    <name evidence="11" type="primary">zapA</name>
    <name evidence="11" type="ORF">MF626_05890</name>
</gene>
<evidence type="ECO:0000256" key="5">
    <source>
        <dbReference type="ARBA" id="ARBA00023210"/>
    </source>
</evidence>
<sequence length="113" mass="12815">MTTPDRTRVTVEIYGTSYKLVGSNTDYMKQVANYVDERMHSISQAHSRLDMPRIAVLAAVHMAEEAVQIQEIQSHMNRLAAERAELRGDLAQLQTALGEQQQKIQICINLLFN</sequence>
<comment type="subcellular location">
    <subcellularLocation>
        <location evidence="1">Cytoplasm</location>
    </subcellularLocation>
</comment>
<reference evidence="11" key="1">
    <citation type="submission" date="2022-11" db="EMBL/GenBank/DDBJ databases">
        <authorList>
            <person name="Vasilchenko N.G."/>
            <person name="Prazdnova E.V."/>
            <person name="Gorovtsov A.V."/>
            <person name="Chistyakov V.A."/>
            <person name="Pak M.L."/>
        </authorList>
    </citation>
    <scope>NUCLEOTIDE SEQUENCE</scope>
    <source>
        <strain evidence="11">R 4.5</strain>
    </source>
</reference>
<evidence type="ECO:0000256" key="7">
    <source>
        <dbReference type="ARBA" id="ARBA00024910"/>
    </source>
</evidence>
<dbReference type="PANTHER" id="PTHR34981:SF1">
    <property type="entry name" value="CELL DIVISION PROTEIN ZAPA"/>
    <property type="match status" value="1"/>
</dbReference>
<evidence type="ECO:0000256" key="3">
    <source>
        <dbReference type="ARBA" id="ARBA00022490"/>
    </source>
</evidence>
<dbReference type="Pfam" id="PF05164">
    <property type="entry name" value="ZapA"/>
    <property type="match status" value="1"/>
</dbReference>
<dbReference type="InterPro" id="IPR036192">
    <property type="entry name" value="Cell_div_ZapA-like_sf"/>
</dbReference>
<keyword evidence="4 11" id="KW-0132">Cell division</keyword>
<evidence type="ECO:0000313" key="11">
    <source>
        <dbReference type="EMBL" id="UZP76521.1"/>
    </source>
</evidence>
<comment type="subunit">
    <text evidence="8">Homodimer. Interacts with FtsZ.</text>
</comment>
<evidence type="ECO:0000256" key="4">
    <source>
        <dbReference type="ARBA" id="ARBA00022618"/>
    </source>
</evidence>
<dbReference type="SUPFAM" id="SSF102829">
    <property type="entry name" value="Cell division protein ZapA-like"/>
    <property type="match status" value="1"/>
</dbReference>
<dbReference type="GO" id="GO:0000921">
    <property type="term" value="P:septin ring assembly"/>
    <property type="evidence" value="ECO:0007669"/>
    <property type="project" value="TreeGrafter"/>
</dbReference>
<organism evidence="11">
    <name type="scientific">Paenibacillus polymyxa</name>
    <name type="common">Bacillus polymyxa</name>
    <dbReference type="NCBI Taxonomy" id="1406"/>
    <lineage>
        <taxon>Bacteria</taxon>
        <taxon>Bacillati</taxon>
        <taxon>Bacillota</taxon>
        <taxon>Bacilli</taxon>
        <taxon>Bacillales</taxon>
        <taxon>Paenibacillaceae</taxon>
        <taxon>Paenibacillus</taxon>
    </lineage>
</organism>
<protein>
    <recommendedName>
        <fullName evidence="2">Cell division protein ZapA</fullName>
    </recommendedName>
    <alternativeName>
        <fullName evidence="9">Z ring-associated protein ZapA</fullName>
    </alternativeName>
</protein>
<evidence type="ECO:0000256" key="1">
    <source>
        <dbReference type="ARBA" id="ARBA00004496"/>
    </source>
</evidence>
<keyword evidence="3" id="KW-0963">Cytoplasm</keyword>
<keyword evidence="5" id="KW-0717">Septation</keyword>
<proteinExistence type="predicted"/>
<dbReference type="EMBL" id="CP097770">
    <property type="protein sequence ID" value="UZP76521.1"/>
    <property type="molecule type" value="Genomic_DNA"/>
</dbReference>